<comment type="caution">
    <text evidence="1">The sequence shown here is derived from an EMBL/GenBank/DDBJ whole genome shotgun (WGS) entry which is preliminary data.</text>
</comment>
<organism evidence="1 2">
    <name type="scientific">candidate division WWE3 bacterium</name>
    <dbReference type="NCBI Taxonomy" id="2053526"/>
    <lineage>
        <taxon>Bacteria</taxon>
        <taxon>Katanobacteria</taxon>
    </lineage>
</organism>
<accession>A0A928TUQ3</accession>
<gene>
    <name evidence="1" type="ORF">HS096_04885</name>
</gene>
<dbReference type="AlphaFoldDB" id="A0A928TUQ3"/>
<evidence type="ECO:0000313" key="1">
    <source>
        <dbReference type="EMBL" id="MBE7525691.1"/>
    </source>
</evidence>
<name>A0A928TUQ3_UNCKA</name>
<evidence type="ECO:0008006" key="3">
    <source>
        <dbReference type="Google" id="ProtNLM"/>
    </source>
</evidence>
<dbReference type="EMBL" id="JABTTY010000001">
    <property type="protein sequence ID" value="MBE7525691.1"/>
    <property type="molecule type" value="Genomic_DNA"/>
</dbReference>
<proteinExistence type="predicted"/>
<sequence length="168" mass="18437">MIANLREEIANLERLLSSDSEEASFEELTIRSRTEQGEIIGPAAEGKVLEGVFDGQHMVGSDGKQYLVPPNYASKSKLVEGDILKLTIAPNGAFLFKQIGPIERQRLMGILTRDEHTGDWKVTAEGRKYNILTASVTFFKGQSGDDAVILVPKAAPSKWAAVENIIKH</sequence>
<evidence type="ECO:0000313" key="2">
    <source>
        <dbReference type="Proteomes" id="UP000710385"/>
    </source>
</evidence>
<reference evidence="1" key="1">
    <citation type="submission" date="2020-05" db="EMBL/GenBank/DDBJ databases">
        <title>High-Quality Genomes of Partial-Nitritation/Anammox System by Hierarchical Clustering Based Hybrid Assembly.</title>
        <authorList>
            <person name="Liu L."/>
            <person name="Wang Y."/>
            <person name="Che Y."/>
            <person name="Chen Y."/>
            <person name="Xia Y."/>
            <person name="Luo R."/>
            <person name="Cheng S.H."/>
            <person name="Zheng C."/>
            <person name="Zhang T."/>
        </authorList>
    </citation>
    <scope>NUCLEOTIDE SEQUENCE</scope>
    <source>
        <strain evidence="1">H1_PAT1</strain>
    </source>
</reference>
<protein>
    <recommendedName>
        <fullName evidence="3">50S ribosomal protein L7/L12</fullName>
    </recommendedName>
</protein>
<dbReference type="Proteomes" id="UP000710385">
    <property type="component" value="Unassembled WGS sequence"/>
</dbReference>